<evidence type="ECO:0000313" key="2">
    <source>
        <dbReference type="Proteomes" id="UP001439875"/>
    </source>
</evidence>
<proteinExistence type="predicted"/>
<accession>A0ACC6SD81</accession>
<dbReference type="EMBL" id="JBBMEW010000011">
    <property type="protein sequence ID" value="MEQ2527768.1"/>
    <property type="molecule type" value="Genomic_DNA"/>
</dbReference>
<keyword evidence="2" id="KW-1185">Reference proteome</keyword>
<evidence type="ECO:0000313" key="1">
    <source>
        <dbReference type="EMBL" id="MEQ2527768.1"/>
    </source>
</evidence>
<organism evidence="1 2">
    <name type="scientific">Robertmurraya yapensis</name>
    <name type="common">ex Hitch et al 2024</name>
    <dbReference type="NCBI Taxonomy" id="3133160"/>
    <lineage>
        <taxon>Bacteria</taxon>
        <taxon>Bacillati</taxon>
        <taxon>Bacillota</taxon>
        <taxon>Bacilli</taxon>
        <taxon>Bacillales</taxon>
        <taxon>Bacillaceae</taxon>
        <taxon>Robertmurraya</taxon>
    </lineage>
</organism>
<protein>
    <submittedName>
        <fullName evidence="1">DUF6054 family protein</fullName>
    </submittedName>
</protein>
<gene>
    <name evidence="1" type="ORF">WMO40_13750</name>
</gene>
<name>A0ACC6SD81_9BACI</name>
<reference evidence="1" key="1">
    <citation type="submission" date="2024-03" db="EMBL/GenBank/DDBJ databases">
        <title>Human intestinal bacterial collection.</title>
        <authorList>
            <person name="Pauvert C."/>
            <person name="Hitch T.C.A."/>
            <person name="Clavel T."/>
        </authorList>
    </citation>
    <scope>NUCLEOTIDE SEQUENCE</scope>
    <source>
        <strain evidence="1">CLA-AA-H227</strain>
    </source>
</reference>
<dbReference type="Proteomes" id="UP001439875">
    <property type="component" value="Unassembled WGS sequence"/>
</dbReference>
<sequence length="57" mass="5847">MRNGNRASLSLTVVGSNSNIFISAIGAGGGSGVFLSFSLGAEDNMVAIVQNSIEQMR</sequence>
<comment type="caution">
    <text evidence="1">The sequence shown here is derived from an EMBL/GenBank/DDBJ whole genome shotgun (WGS) entry which is preliminary data.</text>
</comment>